<keyword evidence="2" id="KW-0813">Transport</keyword>
<keyword evidence="3 6" id="KW-0479">Metal-binding</keyword>
<keyword evidence="5 6" id="KW-0408">Iron</keyword>
<dbReference type="InterPro" id="IPR018527">
    <property type="entry name" value="Rubredoxin_Fe_BS"/>
</dbReference>
<organism evidence="8 9">
    <name type="scientific">Streptomyces ehimensis</name>
    <dbReference type="NCBI Taxonomy" id="68195"/>
    <lineage>
        <taxon>Bacteria</taxon>
        <taxon>Bacillati</taxon>
        <taxon>Actinomycetota</taxon>
        <taxon>Actinomycetes</taxon>
        <taxon>Kitasatosporales</taxon>
        <taxon>Streptomycetaceae</taxon>
        <taxon>Streptomyces</taxon>
    </lineage>
</organism>
<dbReference type="PANTHER" id="PTHR47627">
    <property type="entry name" value="RUBREDOXIN"/>
    <property type="match status" value="1"/>
</dbReference>
<feature type="domain" description="Rubredoxin-like" evidence="7">
    <location>
        <begin position="20"/>
        <end position="71"/>
    </location>
</feature>
<dbReference type="PRINTS" id="PR00163">
    <property type="entry name" value="RUBREDOXIN"/>
</dbReference>
<accession>A0ABV9BVJ2</accession>
<evidence type="ECO:0000256" key="2">
    <source>
        <dbReference type="ARBA" id="ARBA00022448"/>
    </source>
</evidence>
<evidence type="ECO:0000256" key="6">
    <source>
        <dbReference type="RuleBase" id="RU003820"/>
    </source>
</evidence>
<evidence type="ECO:0000256" key="5">
    <source>
        <dbReference type="ARBA" id="ARBA00023004"/>
    </source>
</evidence>
<dbReference type="RefSeq" id="WP_417924415.1">
    <property type="nucleotide sequence ID" value="NZ_JBHSFS010000031.1"/>
</dbReference>
<evidence type="ECO:0000256" key="4">
    <source>
        <dbReference type="ARBA" id="ARBA00022982"/>
    </source>
</evidence>
<evidence type="ECO:0000313" key="8">
    <source>
        <dbReference type="EMBL" id="MFC4518048.1"/>
    </source>
</evidence>
<dbReference type="Gene3D" id="2.20.28.10">
    <property type="match status" value="1"/>
</dbReference>
<reference evidence="9" key="1">
    <citation type="journal article" date="2019" name="Int. J. Syst. Evol. Microbiol.">
        <title>The Global Catalogue of Microorganisms (GCM) 10K type strain sequencing project: providing services to taxonomists for standard genome sequencing and annotation.</title>
        <authorList>
            <consortium name="The Broad Institute Genomics Platform"/>
            <consortium name="The Broad Institute Genome Sequencing Center for Infectious Disease"/>
            <person name="Wu L."/>
            <person name="Ma J."/>
        </authorList>
    </citation>
    <scope>NUCLEOTIDE SEQUENCE [LARGE SCALE GENOMIC DNA]</scope>
    <source>
        <strain evidence="9">CECT 8064</strain>
    </source>
</reference>
<comment type="similarity">
    <text evidence="6">Belongs to the rubredoxin family.</text>
</comment>
<evidence type="ECO:0000256" key="1">
    <source>
        <dbReference type="ARBA" id="ARBA00002792"/>
    </source>
</evidence>
<dbReference type="InterPro" id="IPR050526">
    <property type="entry name" value="Rubredoxin_ET"/>
</dbReference>
<gene>
    <name evidence="8" type="primary">rd</name>
    <name evidence="8" type="ORF">ACFPEN_34880</name>
</gene>
<dbReference type="CDD" id="cd00730">
    <property type="entry name" value="rubredoxin"/>
    <property type="match status" value="1"/>
</dbReference>
<evidence type="ECO:0000259" key="7">
    <source>
        <dbReference type="PROSITE" id="PS50903"/>
    </source>
</evidence>
<dbReference type="SUPFAM" id="SSF57802">
    <property type="entry name" value="Rubredoxin-like"/>
    <property type="match status" value="1"/>
</dbReference>
<proteinExistence type="inferred from homology"/>
<dbReference type="EMBL" id="JBHSFS010000031">
    <property type="protein sequence ID" value="MFC4518048.1"/>
    <property type="molecule type" value="Genomic_DNA"/>
</dbReference>
<evidence type="ECO:0000256" key="3">
    <source>
        <dbReference type="ARBA" id="ARBA00022723"/>
    </source>
</evidence>
<keyword evidence="9" id="KW-1185">Reference proteome</keyword>
<name>A0ABV9BVJ2_9ACTN</name>
<dbReference type="InterPro" id="IPR024935">
    <property type="entry name" value="Rubredoxin_dom"/>
</dbReference>
<evidence type="ECO:0000313" key="9">
    <source>
        <dbReference type="Proteomes" id="UP001595990"/>
    </source>
</evidence>
<dbReference type="PROSITE" id="PS00202">
    <property type="entry name" value="RUBREDOXIN"/>
    <property type="match status" value="1"/>
</dbReference>
<comment type="cofactor">
    <cofactor evidence="6">
        <name>Fe(3+)</name>
        <dbReference type="ChEBI" id="CHEBI:29034"/>
    </cofactor>
</comment>
<protein>
    <recommendedName>
        <fullName evidence="6">Rubredoxin</fullName>
    </recommendedName>
</protein>
<sequence>MIIEELRSVTIYLLERGDLVKKYSCTICSHIYDPASGDADSGIQPGTQFEQLPDSWVCPECGAMKEDFEPMDA</sequence>
<dbReference type="Pfam" id="PF00301">
    <property type="entry name" value="Rubredoxin"/>
    <property type="match status" value="1"/>
</dbReference>
<dbReference type="Proteomes" id="UP001595990">
    <property type="component" value="Unassembled WGS sequence"/>
</dbReference>
<dbReference type="PROSITE" id="PS50903">
    <property type="entry name" value="RUBREDOXIN_LIKE"/>
    <property type="match status" value="1"/>
</dbReference>
<dbReference type="InterPro" id="IPR024934">
    <property type="entry name" value="Rubredoxin-like_dom"/>
</dbReference>
<comment type="function">
    <text evidence="1">Involved in the hydrocarbon hydroxylating system, which transfers electrons from NADH to rubredoxin reductase and then through rubredoxin to alkane 1 monooxygenase.</text>
</comment>
<keyword evidence="4 6" id="KW-0249">Electron transport</keyword>
<comment type="caution">
    <text evidence="8">The sequence shown here is derived from an EMBL/GenBank/DDBJ whole genome shotgun (WGS) entry which is preliminary data.</text>
</comment>
<dbReference type="NCBIfam" id="NF045768">
    <property type="entry name" value="RubredRD"/>
    <property type="match status" value="1"/>
</dbReference>
<dbReference type="PANTHER" id="PTHR47627:SF1">
    <property type="entry name" value="RUBREDOXIN-1-RELATED"/>
    <property type="match status" value="1"/>
</dbReference>